<comment type="subcellular location">
    <subcellularLocation>
        <location evidence="2">Endoplasmic reticulum membrane</location>
        <topology evidence="2">Multi-pass membrane protein</topology>
    </subcellularLocation>
</comment>
<evidence type="ECO:0000313" key="11">
    <source>
        <dbReference type="Proteomes" id="UP000887577"/>
    </source>
</evidence>
<proteinExistence type="inferred from homology"/>
<dbReference type="PANTHER" id="PTHR13399">
    <property type="entry name" value="TRANSLOCON-ASSOCIATED PROTEIN TRAP , GAMMA SUBUNIT"/>
    <property type="match status" value="1"/>
</dbReference>
<name>A0A914YSZ4_9BILA</name>
<keyword evidence="6" id="KW-0256">Endoplasmic reticulum</keyword>
<evidence type="ECO:0000256" key="6">
    <source>
        <dbReference type="ARBA" id="ARBA00022824"/>
    </source>
</evidence>
<sequence>MSKTKLSREEELLLQGFSSNVSKKGSFIFYTVAALVSATPIYLYYGIHQMEPTEAWMFWLVAVAASTFLLGTAYSNTKQNLKHQIIVKRGEAIAREVSKELADDKKISKLEKDERILWKKSEVGDYEATAFSFFFNNAIFHAAFLVLSFFILASFSPSLNCVFALVGASGLAALFSTSK</sequence>
<dbReference type="InterPro" id="IPR009779">
    <property type="entry name" value="SSR3"/>
</dbReference>
<keyword evidence="11" id="KW-1185">Reference proteome</keyword>
<organism evidence="11 12">
    <name type="scientific">Panagrolaimus superbus</name>
    <dbReference type="NCBI Taxonomy" id="310955"/>
    <lineage>
        <taxon>Eukaryota</taxon>
        <taxon>Metazoa</taxon>
        <taxon>Ecdysozoa</taxon>
        <taxon>Nematoda</taxon>
        <taxon>Chromadorea</taxon>
        <taxon>Rhabditida</taxon>
        <taxon>Tylenchina</taxon>
        <taxon>Panagrolaimomorpha</taxon>
        <taxon>Panagrolaimoidea</taxon>
        <taxon>Panagrolaimidae</taxon>
        <taxon>Panagrolaimus</taxon>
    </lineage>
</organism>
<evidence type="ECO:0000256" key="2">
    <source>
        <dbReference type="ARBA" id="ARBA00004477"/>
    </source>
</evidence>
<dbReference type="Pfam" id="PF07074">
    <property type="entry name" value="TRAP-gamma"/>
    <property type="match status" value="1"/>
</dbReference>
<keyword evidence="8 10" id="KW-0472">Membrane</keyword>
<evidence type="ECO:0000256" key="1">
    <source>
        <dbReference type="ARBA" id="ARBA00002838"/>
    </source>
</evidence>
<evidence type="ECO:0000256" key="5">
    <source>
        <dbReference type="ARBA" id="ARBA00022692"/>
    </source>
</evidence>
<feature type="transmembrane region" description="Helical" evidence="10">
    <location>
        <begin position="27"/>
        <end position="45"/>
    </location>
</feature>
<keyword evidence="7 10" id="KW-1133">Transmembrane helix</keyword>
<dbReference type="WBParaSite" id="PSU_v2.g3281.t1">
    <property type="protein sequence ID" value="PSU_v2.g3281.t1"/>
    <property type="gene ID" value="PSU_v2.g3281"/>
</dbReference>
<protein>
    <recommendedName>
        <fullName evidence="4">Translocon-associated protein subunit gamma</fullName>
    </recommendedName>
    <alternativeName>
        <fullName evidence="9">Signal sequence receptor subunit gamma</fullName>
    </alternativeName>
</protein>
<evidence type="ECO:0000256" key="8">
    <source>
        <dbReference type="ARBA" id="ARBA00023136"/>
    </source>
</evidence>
<dbReference type="Proteomes" id="UP000887577">
    <property type="component" value="Unplaced"/>
</dbReference>
<feature type="transmembrane region" description="Helical" evidence="10">
    <location>
        <begin position="57"/>
        <end position="74"/>
    </location>
</feature>
<dbReference type="GO" id="GO:0005789">
    <property type="term" value="C:endoplasmic reticulum membrane"/>
    <property type="evidence" value="ECO:0007669"/>
    <property type="project" value="UniProtKB-SubCell"/>
</dbReference>
<comment type="function">
    <text evidence="1">TRAP proteins are part of a complex whose function is to bind calcium to the ER membrane and thereby regulate the retention of ER resident proteins.</text>
</comment>
<evidence type="ECO:0000313" key="12">
    <source>
        <dbReference type="WBParaSite" id="PSU_v2.g3281.t1"/>
    </source>
</evidence>
<reference evidence="12" key="1">
    <citation type="submission" date="2022-11" db="UniProtKB">
        <authorList>
            <consortium name="WormBaseParasite"/>
        </authorList>
    </citation>
    <scope>IDENTIFICATION</scope>
</reference>
<feature type="transmembrane region" description="Helical" evidence="10">
    <location>
        <begin position="128"/>
        <end position="151"/>
    </location>
</feature>
<dbReference type="GO" id="GO:0006614">
    <property type="term" value="P:SRP-dependent cotranslational protein targeting to membrane"/>
    <property type="evidence" value="ECO:0007669"/>
    <property type="project" value="InterPro"/>
</dbReference>
<accession>A0A914YSZ4</accession>
<evidence type="ECO:0000256" key="9">
    <source>
        <dbReference type="ARBA" id="ARBA00030917"/>
    </source>
</evidence>
<comment type="similarity">
    <text evidence="3">Belongs to the TRAP-gamma family.</text>
</comment>
<dbReference type="PANTHER" id="PTHR13399:SF2">
    <property type="entry name" value="TRANSLOCON-ASSOCIATED PROTEIN SUBUNIT GAMMA"/>
    <property type="match status" value="1"/>
</dbReference>
<evidence type="ECO:0000256" key="7">
    <source>
        <dbReference type="ARBA" id="ARBA00022989"/>
    </source>
</evidence>
<evidence type="ECO:0000256" key="3">
    <source>
        <dbReference type="ARBA" id="ARBA00007990"/>
    </source>
</evidence>
<keyword evidence="5 10" id="KW-0812">Transmembrane</keyword>
<evidence type="ECO:0000256" key="10">
    <source>
        <dbReference type="SAM" id="Phobius"/>
    </source>
</evidence>
<dbReference type="AlphaFoldDB" id="A0A914YSZ4"/>
<evidence type="ECO:0000256" key="4">
    <source>
        <dbReference type="ARBA" id="ARBA00022231"/>
    </source>
</evidence>